<keyword evidence="8" id="KW-1185">Reference proteome</keyword>
<dbReference type="PROSITE" id="PS50066">
    <property type="entry name" value="MADS_BOX_2"/>
    <property type="match status" value="1"/>
</dbReference>
<dbReference type="Pfam" id="PF00319">
    <property type="entry name" value="SRF-TF"/>
    <property type="match status" value="1"/>
</dbReference>
<dbReference type="InterPro" id="IPR002100">
    <property type="entry name" value="TF_MADSbox"/>
</dbReference>
<dbReference type="GO" id="GO:0046983">
    <property type="term" value="F:protein dimerization activity"/>
    <property type="evidence" value="ECO:0007669"/>
    <property type="project" value="InterPro"/>
</dbReference>
<keyword evidence="5" id="KW-0539">Nucleus</keyword>
<evidence type="ECO:0000256" key="3">
    <source>
        <dbReference type="ARBA" id="ARBA00023125"/>
    </source>
</evidence>
<dbReference type="PANTHER" id="PTHR11945">
    <property type="entry name" value="MADS BOX PROTEIN"/>
    <property type="match status" value="1"/>
</dbReference>
<evidence type="ECO:0000256" key="4">
    <source>
        <dbReference type="ARBA" id="ARBA00023163"/>
    </source>
</evidence>
<dbReference type="GO" id="GO:0000978">
    <property type="term" value="F:RNA polymerase II cis-regulatory region sequence-specific DNA binding"/>
    <property type="evidence" value="ECO:0007669"/>
    <property type="project" value="TreeGrafter"/>
</dbReference>
<protein>
    <submittedName>
        <fullName evidence="7">OLC1v1001231C1</fullName>
    </submittedName>
</protein>
<keyword evidence="2" id="KW-0805">Transcription regulation</keyword>
<comment type="subcellular location">
    <subcellularLocation>
        <location evidence="1">Nucleus</location>
    </subcellularLocation>
</comment>
<feature type="domain" description="MADS-box" evidence="6">
    <location>
        <begin position="7"/>
        <end position="67"/>
    </location>
</feature>
<sequence>MERNLKRGRQRIEMKRIEIDDHRYASFSKRKVGVFKKASELCTECKADVGVIIFSPAEKTHTFFSPNIDKIVSSCFGKNQIPNDTQPLIEEHEKARADNLNQQLDEVEIQTDIQVGKAKQMNAVSTMKDECGSLGVLEEELDSMEKNVRLKLKMANFIVQLANHSKMLKN</sequence>
<evidence type="ECO:0000256" key="5">
    <source>
        <dbReference type="ARBA" id="ARBA00023242"/>
    </source>
</evidence>
<gene>
    <name evidence="7" type="ORF">OLC1_LOCUS12148</name>
</gene>
<dbReference type="SUPFAM" id="SSF55455">
    <property type="entry name" value="SRF-like"/>
    <property type="match status" value="1"/>
</dbReference>
<dbReference type="SMART" id="SM00432">
    <property type="entry name" value="MADS"/>
    <property type="match status" value="1"/>
</dbReference>
<keyword evidence="3" id="KW-0238">DNA-binding</keyword>
<accession>A0AAV1D5M2</accession>
<evidence type="ECO:0000256" key="2">
    <source>
        <dbReference type="ARBA" id="ARBA00023015"/>
    </source>
</evidence>
<dbReference type="GO" id="GO:0000981">
    <property type="term" value="F:DNA-binding transcription factor activity, RNA polymerase II-specific"/>
    <property type="evidence" value="ECO:0007669"/>
    <property type="project" value="TreeGrafter"/>
</dbReference>
<dbReference type="Gene3D" id="3.40.1810.10">
    <property type="entry name" value="Transcription factor, MADS-box"/>
    <property type="match status" value="1"/>
</dbReference>
<evidence type="ECO:0000256" key="1">
    <source>
        <dbReference type="ARBA" id="ARBA00004123"/>
    </source>
</evidence>
<evidence type="ECO:0000259" key="6">
    <source>
        <dbReference type="PROSITE" id="PS50066"/>
    </source>
</evidence>
<proteinExistence type="predicted"/>
<dbReference type="EMBL" id="OX459121">
    <property type="protein sequence ID" value="CAI9102873.1"/>
    <property type="molecule type" value="Genomic_DNA"/>
</dbReference>
<dbReference type="AlphaFoldDB" id="A0AAV1D5M2"/>
<name>A0AAV1D5M2_OLDCO</name>
<organism evidence="7 8">
    <name type="scientific">Oldenlandia corymbosa var. corymbosa</name>
    <dbReference type="NCBI Taxonomy" id="529605"/>
    <lineage>
        <taxon>Eukaryota</taxon>
        <taxon>Viridiplantae</taxon>
        <taxon>Streptophyta</taxon>
        <taxon>Embryophyta</taxon>
        <taxon>Tracheophyta</taxon>
        <taxon>Spermatophyta</taxon>
        <taxon>Magnoliopsida</taxon>
        <taxon>eudicotyledons</taxon>
        <taxon>Gunneridae</taxon>
        <taxon>Pentapetalae</taxon>
        <taxon>asterids</taxon>
        <taxon>lamiids</taxon>
        <taxon>Gentianales</taxon>
        <taxon>Rubiaceae</taxon>
        <taxon>Rubioideae</taxon>
        <taxon>Spermacoceae</taxon>
        <taxon>Hedyotis-Oldenlandia complex</taxon>
        <taxon>Oldenlandia</taxon>
    </lineage>
</organism>
<dbReference type="CDD" id="cd00120">
    <property type="entry name" value="MADS"/>
    <property type="match status" value="1"/>
</dbReference>
<evidence type="ECO:0000313" key="7">
    <source>
        <dbReference type="EMBL" id="CAI9102873.1"/>
    </source>
</evidence>
<reference evidence="7" key="1">
    <citation type="submission" date="2023-03" db="EMBL/GenBank/DDBJ databases">
        <authorList>
            <person name="Julca I."/>
        </authorList>
    </citation>
    <scope>NUCLEOTIDE SEQUENCE</scope>
</reference>
<dbReference type="PRINTS" id="PR00404">
    <property type="entry name" value="MADSDOMAIN"/>
</dbReference>
<dbReference type="GO" id="GO:0005634">
    <property type="term" value="C:nucleus"/>
    <property type="evidence" value="ECO:0007669"/>
    <property type="project" value="UniProtKB-SubCell"/>
</dbReference>
<evidence type="ECO:0000313" key="8">
    <source>
        <dbReference type="Proteomes" id="UP001161247"/>
    </source>
</evidence>
<dbReference type="PANTHER" id="PTHR11945:SF776">
    <property type="entry name" value="AGAMOUS-LIKE 50-RELATED"/>
    <property type="match status" value="1"/>
</dbReference>
<dbReference type="Proteomes" id="UP001161247">
    <property type="component" value="Chromosome 4"/>
</dbReference>
<dbReference type="InterPro" id="IPR036879">
    <property type="entry name" value="TF_MADSbox_sf"/>
</dbReference>
<keyword evidence="4" id="KW-0804">Transcription</keyword>